<dbReference type="PANTHER" id="PTHR47150:SF4">
    <property type="entry name" value="HARBINGER TRANSPOSASE-DERIVED PROTEIN-RELATED"/>
    <property type="match status" value="1"/>
</dbReference>
<evidence type="ECO:0000313" key="2">
    <source>
        <dbReference type="Proteomes" id="UP001151760"/>
    </source>
</evidence>
<sequence length="172" mass="20046">MARPLFKQIVNEYLRKPTATDVEKLYRRHKEKHGFPGMLESLDCMDWEWFGCSYDFKGKYVRRDHSLNSFILLEAVASQDLWIWNAFFGVVGSNNDINVLYHSPLFNDLKTGRAPEVPFVANGVTYPSGYYLVDRIYPELATLVKTIPEPANNDHKRILYKLKQELARKDVN</sequence>
<gene>
    <name evidence="1" type="ORF">Tco_0926578</name>
</gene>
<dbReference type="Proteomes" id="UP001151760">
    <property type="component" value="Unassembled WGS sequence"/>
</dbReference>
<proteinExistence type="predicted"/>
<dbReference type="PANTHER" id="PTHR47150">
    <property type="entry name" value="OS12G0169200 PROTEIN"/>
    <property type="match status" value="1"/>
</dbReference>
<reference evidence="1" key="2">
    <citation type="submission" date="2022-01" db="EMBL/GenBank/DDBJ databases">
        <authorList>
            <person name="Yamashiro T."/>
            <person name="Shiraishi A."/>
            <person name="Satake H."/>
            <person name="Nakayama K."/>
        </authorList>
    </citation>
    <scope>NUCLEOTIDE SEQUENCE</scope>
</reference>
<dbReference type="EMBL" id="BQNB010015112">
    <property type="protein sequence ID" value="GJT36159.1"/>
    <property type="molecule type" value="Genomic_DNA"/>
</dbReference>
<dbReference type="InterPro" id="IPR006912">
    <property type="entry name" value="Harbinger_derived_prot"/>
</dbReference>
<dbReference type="Pfam" id="PF04827">
    <property type="entry name" value="Plant_tran"/>
    <property type="match status" value="1"/>
</dbReference>
<keyword evidence="2" id="KW-1185">Reference proteome</keyword>
<organism evidence="1 2">
    <name type="scientific">Tanacetum coccineum</name>
    <dbReference type="NCBI Taxonomy" id="301880"/>
    <lineage>
        <taxon>Eukaryota</taxon>
        <taxon>Viridiplantae</taxon>
        <taxon>Streptophyta</taxon>
        <taxon>Embryophyta</taxon>
        <taxon>Tracheophyta</taxon>
        <taxon>Spermatophyta</taxon>
        <taxon>Magnoliopsida</taxon>
        <taxon>eudicotyledons</taxon>
        <taxon>Gunneridae</taxon>
        <taxon>Pentapetalae</taxon>
        <taxon>asterids</taxon>
        <taxon>campanulids</taxon>
        <taxon>Asterales</taxon>
        <taxon>Asteraceae</taxon>
        <taxon>Asteroideae</taxon>
        <taxon>Anthemideae</taxon>
        <taxon>Anthemidinae</taxon>
        <taxon>Tanacetum</taxon>
    </lineage>
</organism>
<evidence type="ECO:0000313" key="1">
    <source>
        <dbReference type="EMBL" id="GJT36159.1"/>
    </source>
</evidence>
<reference evidence="1" key="1">
    <citation type="journal article" date="2022" name="Int. J. Mol. Sci.">
        <title>Draft Genome of Tanacetum Coccineum: Genomic Comparison of Closely Related Tanacetum-Family Plants.</title>
        <authorList>
            <person name="Yamashiro T."/>
            <person name="Shiraishi A."/>
            <person name="Nakayama K."/>
            <person name="Satake H."/>
        </authorList>
    </citation>
    <scope>NUCLEOTIDE SEQUENCE</scope>
</reference>
<protein>
    <submittedName>
        <fullName evidence="1">ALP1-like protein</fullName>
    </submittedName>
</protein>
<comment type="caution">
    <text evidence="1">The sequence shown here is derived from an EMBL/GenBank/DDBJ whole genome shotgun (WGS) entry which is preliminary data.</text>
</comment>
<accession>A0ABQ5DH60</accession>
<name>A0ABQ5DH60_9ASTR</name>